<keyword evidence="6" id="KW-0961">Cell wall biogenesis/degradation</keyword>
<dbReference type="Gene3D" id="3.40.630.30">
    <property type="match status" value="2"/>
</dbReference>
<organism evidence="7 8">
    <name type="scientific">Candidatus Azambacteria bacterium RIFCSPLOWO2_01_FULL_37_9</name>
    <dbReference type="NCBI Taxonomy" id="1797297"/>
    <lineage>
        <taxon>Bacteria</taxon>
        <taxon>Candidatus Azamiibacteriota</taxon>
    </lineage>
</organism>
<dbReference type="GO" id="GO:0016755">
    <property type="term" value="F:aminoacyltransferase activity"/>
    <property type="evidence" value="ECO:0007669"/>
    <property type="project" value="InterPro"/>
</dbReference>
<dbReference type="PROSITE" id="PS51191">
    <property type="entry name" value="FEMABX"/>
    <property type="match status" value="1"/>
</dbReference>
<dbReference type="GO" id="GO:0009252">
    <property type="term" value="P:peptidoglycan biosynthetic process"/>
    <property type="evidence" value="ECO:0007669"/>
    <property type="project" value="UniProtKB-KW"/>
</dbReference>
<evidence type="ECO:0000313" key="7">
    <source>
        <dbReference type="EMBL" id="OGD38970.1"/>
    </source>
</evidence>
<dbReference type="GO" id="GO:0071555">
    <property type="term" value="P:cell wall organization"/>
    <property type="evidence" value="ECO:0007669"/>
    <property type="project" value="UniProtKB-KW"/>
</dbReference>
<sequence>MRVLFLSDKDRWNNFVLANRGSFLQSFEWGQIQESQGRRVWRLWLIDEKIDENQPIFCAQIVKHNISFGKSYLYSPHGPIFRRGIIGKIAELGDFLSKKREYFSEFLDAAKKICQEENAIFFKIEPLLKSETHKTYLLETALKKSNKEIQPSQTIILDLEKSEEELISGMKSKTRYNIGLANRHGVKIIQCGELNKERYFEKFWKLLGETSKRDKFHLHSKESYAEILNIKSDYFKNELYLAVLDDDVLAGAIINFFNDKAVYLHGASSSKNRNVMAPYLLHFEIMRDAKNRGFKKYDFWGISEKWPGVTRFKQGFGGKEINYLGAFDLIIDKRWYFLYSLARKIF</sequence>
<proteinExistence type="inferred from homology"/>
<dbReference type="InterPro" id="IPR050644">
    <property type="entry name" value="PG_Glycine_Bridge_Synth"/>
</dbReference>
<evidence type="ECO:0000256" key="3">
    <source>
        <dbReference type="ARBA" id="ARBA00022960"/>
    </source>
</evidence>
<gene>
    <name evidence="7" type="ORF">A2907_01445</name>
</gene>
<dbReference type="SUPFAM" id="SSF55729">
    <property type="entry name" value="Acyl-CoA N-acyltransferases (Nat)"/>
    <property type="match status" value="2"/>
</dbReference>
<evidence type="ECO:0000256" key="6">
    <source>
        <dbReference type="ARBA" id="ARBA00023316"/>
    </source>
</evidence>
<evidence type="ECO:0000256" key="4">
    <source>
        <dbReference type="ARBA" id="ARBA00022984"/>
    </source>
</evidence>
<dbReference type="AlphaFoldDB" id="A0A1F5C7Z5"/>
<dbReference type="GO" id="GO:0008360">
    <property type="term" value="P:regulation of cell shape"/>
    <property type="evidence" value="ECO:0007669"/>
    <property type="project" value="UniProtKB-KW"/>
</dbReference>
<comment type="similarity">
    <text evidence="1">Belongs to the FemABX family.</text>
</comment>
<accession>A0A1F5C7Z5</accession>
<keyword evidence="5" id="KW-0012">Acyltransferase</keyword>
<dbReference type="EMBL" id="MEYQ01000022">
    <property type="protein sequence ID" value="OGD38970.1"/>
    <property type="molecule type" value="Genomic_DNA"/>
</dbReference>
<dbReference type="Proteomes" id="UP000177947">
    <property type="component" value="Unassembled WGS sequence"/>
</dbReference>
<protein>
    <recommendedName>
        <fullName evidence="9">BioF2-like acetyltransferase domain-containing protein</fullName>
    </recommendedName>
</protein>
<evidence type="ECO:0000256" key="1">
    <source>
        <dbReference type="ARBA" id="ARBA00009943"/>
    </source>
</evidence>
<keyword evidence="2" id="KW-0808">Transferase</keyword>
<dbReference type="Pfam" id="PF02388">
    <property type="entry name" value="FemAB"/>
    <property type="match status" value="2"/>
</dbReference>
<reference evidence="7 8" key="1">
    <citation type="journal article" date="2016" name="Nat. Commun.">
        <title>Thousands of microbial genomes shed light on interconnected biogeochemical processes in an aquifer system.</title>
        <authorList>
            <person name="Anantharaman K."/>
            <person name="Brown C.T."/>
            <person name="Hug L.A."/>
            <person name="Sharon I."/>
            <person name="Castelle C.J."/>
            <person name="Probst A.J."/>
            <person name="Thomas B.C."/>
            <person name="Singh A."/>
            <person name="Wilkins M.J."/>
            <person name="Karaoz U."/>
            <person name="Brodie E.L."/>
            <person name="Williams K.H."/>
            <person name="Hubbard S.S."/>
            <person name="Banfield J.F."/>
        </authorList>
    </citation>
    <scope>NUCLEOTIDE SEQUENCE [LARGE SCALE GENOMIC DNA]</scope>
</reference>
<evidence type="ECO:0000313" key="8">
    <source>
        <dbReference type="Proteomes" id="UP000177947"/>
    </source>
</evidence>
<comment type="caution">
    <text evidence="7">The sequence shown here is derived from an EMBL/GenBank/DDBJ whole genome shotgun (WGS) entry which is preliminary data.</text>
</comment>
<evidence type="ECO:0000256" key="2">
    <source>
        <dbReference type="ARBA" id="ARBA00022679"/>
    </source>
</evidence>
<dbReference type="PANTHER" id="PTHR36174">
    <property type="entry name" value="LIPID II:GLYCINE GLYCYLTRANSFERASE"/>
    <property type="match status" value="1"/>
</dbReference>
<dbReference type="PANTHER" id="PTHR36174:SF1">
    <property type="entry name" value="LIPID II:GLYCINE GLYCYLTRANSFERASE"/>
    <property type="match status" value="1"/>
</dbReference>
<evidence type="ECO:0000256" key="5">
    <source>
        <dbReference type="ARBA" id="ARBA00023315"/>
    </source>
</evidence>
<keyword evidence="4" id="KW-0573">Peptidoglycan synthesis</keyword>
<dbReference type="InterPro" id="IPR016181">
    <property type="entry name" value="Acyl_CoA_acyltransferase"/>
</dbReference>
<keyword evidence="3" id="KW-0133">Cell shape</keyword>
<dbReference type="InterPro" id="IPR003447">
    <property type="entry name" value="FEMABX"/>
</dbReference>
<name>A0A1F5C7Z5_9BACT</name>
<evidence type="ECO:0008006" key="9">
    <source>
        <dbReference type="Google" id="ProtNLM"/>
    </source>
</evidence>